<gene>
    <name evidence="1" type="ORF">MSNKSG1_17655</name>
</gene>
<dbReference type="EMBL" id="APAT01000027">
    <property type="protein sequence ID" value="EMP54059.1"/>
    <property type="molecule type" value="Genomic_DNA"/>
</dbReference>
<organism evidence="1 2">
    <name type="scientific">Marinobacter santoriniensis NKSG1</name>
    <dbReference type="NCBI Taxonomy" id="1288826"/>
    <lineage>
        <taxon>Bacteria</taxon>
        <taxon>Pseudomonadati</taxon>
        <taxon>Pseudomonadota</taxon>
        <taxon>Gammaproteobacteria</taxon>
        <taxon>Pseudomonadales</taxon>
        <taxon>Marinobacteraceae</taxon>
        <taxon>Marinobacter</taxon>
    </lineage>
</organism>
<dbReference type="AlphaFoldDB" id="M7CLH2"/>
<dbReference type="eggNOG" id="ENOG5033UYR">
    <property type="taxonomic scope" value="Bacteria"/>
</dbReference>
<reference evidence="1 2" key="1">
    <citation type="journal article" date="2013" name="Genome Announc.">
        <title>Genome Sequence of Hydrothermal Arsenic-Respiring Bacterium Marinobacter santoriniensis NKSG1T.</title>
        <authorList>
            <person name="Handley K.M."/>
            <person name="Upton M."/>
            <person name="Beatson S.A."/>
            <person name="Hery M."/>
            <person name="Lloyd J.R."/>
        </authorList>
    </citation>
    <scope>NUCLEOTIDE SEQUENCE [LARGE SCALE GENOMIC DNA]</scope>
    <source>
        <strain evidence="1 2">NKSG1</strain>
    </source>
</reference>
<name>M7CLH2_9GAMM</name>
<dbReference type="Proteomes" id="UP000011960">
    <property type="component" value="Unassembled WGS sequence"/>
</dbReference>
<accession>M7CLH2</accession>
<keyword evidence="2" id="KW-1185">Reference proteome</keyword>
<comment type="caution">
    <text evidence="1">The sequence shown here is derived from an EMBL/GenBank/DDBJ whole genome shotgun (WGS) entry which is preliminary data.</text>
</comment>
<dbReference type="STRING" id="1288826.MSNKSG1_17655"/>
<proteinExistence type="predicted"/>
<evidence type="ECO:0000313" key="2">
    <source>
        <dbReference type="Proteomes" id="UP000011960"/>
    </source>
</evidence>
<evidence type="ECO:0000313" key="1">
    <source>
        <dbReference type="EMBL" id="EMP54059.1"/>
    </source>
</evidence>
<protein>
    <submittedName>
        <fullName evidence="1">Uncharacterized protein</fullName>
    </submittedName>
</protein>
<sequence>MSNVRMSSQSITASILRARLLVGVLALVAVPAAAELKGLSEGEMARIDGAGLGLVFENFKFSHGTDAPDANGEQARIFRISGIKSTDGRDVDITVNHLYISGAGSNYGENLSPVNLGRLTNPWEIDVVDGNTIGVPDKAVLQFSAPSQVAAAEGYDCFGASASAGTGTCSSRPATADYIGERADIGIQMNVAVGDDRSANINIHAKSAVIDGSYLRLWGDDNRRQMVGQFKLNFYSPEVSINACAQDGSSCGSRIILSNFALELALGNELQPMLFDVDGSGNFVVEIAAIRQPTSGEIGADGLRSSSNAESWDFYNSYYTNPDYRSNLSIGNFSVADRDFGSARVQGMLIQHLNIQTKDLSQ</sequence>
<dbReference type="PATRIC" id="fig|1288826.3.peg.3508"/>